<dbReference type="PROSITE" id="PS00055">
    <property type="entry name" value="RIBOSOMAL_S12"/>
    <property type="match status" value="1"/>
</dbReference>
<keyword evidence="2" id="KW-0689">Ribosomal protein</keyword>
<keyword evidence="5" id="KW-1185">Reference proteome</keyword>
<gene>
    <name evidence="4" type="ORF">SPAPADRAFT_133056</name>
</gene>
<dbReference type="InterPro" id="IPR006032">
    <property type="entry name" value="Ribosomal_uS12"/>
</dbReference>
<name>G3AGF2_SPAPN</name>
<dbReference type="KEGG" id="spaa:SPAPADRAFT_133056"/>
<dbReference type="FunCoup" id="G3AGF2">
    <property type="interactions" value="383"/>
</dbReference>
<dbReference type="InterPro" id="IPR012340">
    <property type="entry name" value="NA-bd_OB-fold"/>
</dbReference>
<dbReference type="FunFam" id="2.40.50.140:FF:000099">
    <property type="entry name" value="Ribosomal protein S12, mitochondrial"/>
    <property type="match status" value="1"/>
</dbReference>
<evidence type="ECO:0008006" key="6">
    <source>
        <dbReference type="Google" id="ProtNLM"/>
    </source>
</evidence>
<keyword evidence="3" id="KW-0687">Ribonucleoprotein</keyword>
<dbReference type="RefSeq" id="XP_007372704.1">
    <property type="nucleotide sequence ID" value="XM_007372642.1"/>
</dbReference>
<sequence length="177" mass="19694">MFRSLLASGARLSSSLMMRQNPIVSKPITSYMKSISSNIPQSIFNSTMSIRHATINQIKYGKQQKPVKQTLSKSQELQKNPFKKGVVVRIMILKPKKPNSAMRKCCRVRLSNGKVISALIPGEGHNLQEHHIVLVRGGRVQDLPGVKYRLVRGAFDLAGVANRGSSRSKYGVKKPKQ</sequence>
<dbReference type="InParanoid" id="G3AGF2"/>
<dbReference type="InterPro" id="IPR005679">
    <property type="entry name" value="Ribosomal_uS12_bac"/>
</dbReference>
<dbReference type="PRINTS" id="PR01034">
    <property type="entry name" value="RIBOSOMALS12"/>
</dbReference>
<dbReference type="CDD" id="cd03368">
    <property type="entry name" value="Ribosomal_S12"/>
    <property type="match status" value="1"/>
</dbReference>
<dbReference type="GO" id="GO:0006412">
    <property type="term" value="P:translation"/>
    <property type="evidence" value="ECO:0007669"/>
    <property type="project" value="InterPro"/>
</dbReference>
<dbReference type="GeneID" id="18869715"/>
<organism evidence="5">
    <name type="scientific">Spathaspora passalidarum (strain NRRL Y-27907 / 11-Y1)</name>
    <dbReference type="NCBI Taxonomy" id="619300"/>
    <lineage>
        <taxon>Eukaryota</taxon>
        <taxon>Fungi</taxon>
        <taxon>Dikarya</taxon>
        <taxon>Ascomycota</taxon>
        <taxon>Saccharomycotina</taxon>
        <taxon>Pichiomycetes</taxon>
        <taxon>Debaryomycetaceae</taxon>
        <taxon>Spathaspora</taxon>
    </lineage>
</organism>
<dbReference type="STRING" id="619300.G3AGF2"/>
<evidence type="ECO:0000256" key="1">
    <source>
        <dbReference type="ARBA" id="ARBA00005657"/>
    </source>
</evidence>
<evidence type="ECO:0000256" key="3">
    <source>
        <dbReference type="ARBA" id="ARBA00023274"/>
    </source>
</evidence>
<proteinExistence type="inferred from homology"/>
<dbReference type="SUPFAM" id="SSF50249">
    <property type="entry name" value="Nucleic acid-binding proteins"/>
    <property type="match status" value="1"/>
</dbReference>
<dbReference type="OMA" id="HYDPIKP"/>
<dbReference type="NCBIfam" id="TIGR00981">
    <property type="entry name" value="rpsL_bact"/>
    <property type="match status" value="1"/>
</dbReference>
<evidence type="ECO:0000313" key="4">
    <source>
        <dbReference type="EMBL" id="EGW35292.1"/>
    </source>
</evidence>
<dbReference type="HOGENOM" id="CLU_104295_0_1_1"/>
<evidence type="ECO:0000256" key="2">
    <source>
        <dbReference type="ARBA" id="ARBA00022980"/>
    </source>
</evidence>
<accession>G3AGF2</accession>
<protein>
    <recommendedName>
        <fullName evidence="6">Ribosomal protein S12</fullName>
    </recommendedName>
</protein>
<dbReference type="Proteomes" id="UP000000709">
    <property type="component" value="Unassembled WGS sequence"/>
</dbReference>
<dbReference type="GO" id="GO:0003735">
    <property type="term" value="F:structural constituent of ribosome"/>
    <property type="evidence" value="ECO:0007669"/>
    <property type="project" value="InterPro"/>
</dbReference>
<dbReference type="eggNOG" id="KOG1750">
    <property type="taxonomic scope" value="Eukaryota"/>
</dbReference>
<dbReference type="PANTHER" id="PTHR11652">
    <property type="entry name" value="30S RIBOSOMAL PROTEIN S12 FAMILY MEMBER"/>
    <property type="match status" value="1"/>
</dbReference>
<reference evidence="4 5" key="1">
    <citation type="journal article" date="2011" name="Proc. Natl. Acad. Sci. U.S.A.">
        <title>Comparative genomics of xylose-fermenting fungi for enhanced biofuel production.</title>
        <authorList>
            <person name="Wohlbach D.J."/>
            <person name="Kuo A."/>
            <person name="Sato T.K."/>
            <person name="Potts K.M."/>
            <person name="Salamov A.A."/>
            <person name="LaButti K.M."/>
            <person name="Sun H."/>
            <person name="Clum A."/>
            <person name="Pangilinan J.L."/>
            <person name="Lindquist E.A."/>
            <person name="Lucas S."/>
            <person name="Lapidus A."/>
            <person name="Jin M."/>
            <person name="Gunawan C."/>
            <person name="Balan V."/>
            <person name="Dale B.E."/>
            <person name="Jeffries T.W."/>
            <person name="Zinkel R."/>
            <person name="Barry K.W."/>
            <person name="Grigoriev I.V."/>
            <person name="Gasch A.P."/>
        </authorList>
    </citation>
    <scope>NUCLEOTIDE SEQUENCE [LARGE SCALE GENOMIC DNA]</scope>
    <source>
        <strain evidence="5">NRRL Y-27907 / 11-Y1</strain>
    </source>
</reference>
<dbReference type="OrthoDB" id="148331at2759"/>
<dbReference type="GO" id="GO:0015935">
    <property type="term" value="C:small ribosomal subunit"/>
    <property type="evidence" value="ECO:0007669"/>
    <property type="project" value="InterPro"/>
</dbReference>
<dbReference type="Pfam" id="PF00164">
    <property type="entry name" value="Ribosom_S12_S23"/>
    <property type="match status" value="1"/>
</dbReference>
<dbReference type="EMBL" id="GL996499">
    <property type="protein sequence ID" value="EGW35292.1"/>
    <property type="molecule type" value="Genomic_DNA"/>
</dbReference>
<evidence type="ECO:0000313" key="5">
    <source>
        <dbReference type="Proteomes" id="UP000000709"/>
    </source>
</evidence>
<comment type="similarity">
    <text evidence="1">Belongs to the universal ribosomal protein uS12 family.</text>
</comment>
<dbReference type="Gene3D" id="2.40.50.140">
    <property type="entry name" value="Nucleic acid-binding proteins"/>
    <property type="match status" value="1"/>
</dbReference>
<dbReference type="AlphaFoldDB" id="G3AGF2"/>